<dbReference type="PANTHER" id="PTHR14453">
    <property type="entry name" value="PARP/ZINC FINGER CCCH TYPE DOMAIN CONTAINING PROTEIN"/>
    <property type="match status" value="1"/>
</dbReference>
<keyword evidence="2 6" id="KW-0328">Glycosyltransferase</keyword>
<evidence type="ECO:0000259" key="9">
    <source>
        <dbReference type="PROSITE" id="PS51154"/>
    </source>
</evidence>
<dbReference type="PROSITE" id="PS51154">
    <property type="entry name" value="MACRO"/>
    <property type="match status" value="1"/>
</dbReference>
<dbReference type="SMART" id="SM00506">
    <property type="entry name" value="A1pp"/>
    <property type="match status" value="1"/>
</dbReference>
<feature type="domain" description="Macro" evidence="9">
    <location>
        <begin position="247"/>
        <end position="429"/>
    </location>
</feature>
<dbReference type="InterPro" id="IPR012317">
    <property type="entry name" value="Poly(ADP-ribose)pol_cat_dom"/>
</dbReference>
<dbReference type="AlphaFoldDB" id="A0AAU9X9D0"/>
<gene>
    <name evidence="10" type="ORF">PMEA_00019664</name>
</gene>
<dbReference type="PROSITE" id="PS50918">
    <property type="entry name" value="WWE"/>
    <property type="match status" value="1"/>
</dbReference>
<dbReference type="InterPro" id="IPR002589">
    <property type="entry name" value="Macro_dom"/>
</dbReference>
<dbReference type="Gene3D" id="3.30.720.50">
    <property type="match status" value="1"/>
</dbReference>
<dbReference type="FunFam" id="3.90.228.10:FF:000008">
    <property type="entry name" value="Poly [ADP-ribose] polymerase"/>
    <property type="match status" value="1"/>
</dbReference>
<dbReference type="EMBL" id="CALNXJ010000035">
    <property type="protein sequence ID" value="CAH3141361.1"/>
    <property type="molecule type" value="Genomic_DNA"/>
</dbReference>
<dbReference type="GO" id="GO:0010629">
    <property type="term" value="P:negative regulation of gene expression"/>
    <property type="evidence" value="ECO:0007669"/>
    <property type="project" value="TreeGrafter"/>
</dbReference>
<comment type="subcellular location">
    <subcellularLocation>
        <location evidence="1">Nucleus</location>
    </subcellularLocation>
</comment>
<evidence type="ECO:0000313" key="10">
    <source>
        <dbReference type="EMBL" id="CAH3141361.1"/>
    </source>
</evidence>
<evidence type="ECO:0000256" key="1">
    <source>
        <dbReference type="ARBA" id="ARBA00004123"/>
    </source>
</evidence>
<evidence type="ECO:0000256" key="4">
    <source>
        <dbReference type="ARBA" id="ARBA00023027"/>
    </source>
</evidence>
<feature type="domain" description="WWE" evidence="7">
    <location>
        <begin position="569"/>
        <end position="646"/>
    </location>
</feature>
<dbReference type="Gene3D" id="3.40.220.10">
    <property type="entry name" value="Leucine Aminopeptidase, subunit E, domain 1"/>
    <property type="match status" value="1"/>
</dbReference>
<dbReference type="Pfam" id="PF01661">
    <property type="entry name" value="Macro"/>
    <property type="match status" value="1"/>
</dbReference>
<organism evidence="10 11">
    <name type="scientific">Pocillopora meandrina</name>
    <dbReference type="NCBI Taxonomy" id="46732"/>
    <lineage>
        <taxon>Eukaryota</taxon>
        <taxon>Metazoa</taxon>
        <taxon>Cnidaria</taxon>
        <taxon>Anthozoa</taxon>
        <taxon>Hexacorallia</taxon>
        <taxon>Scleractinia</taxon>
        <taxon>Astrocoeniina</taxon>
        <taxon>Pocilloporidae</taxon>
        <taxon>Pocillopora</taxon>
    </lineage>
</organism>
<dbReference type="EC" id="2.4.2.-" evidence="6"/>
<dbReference type="Gene3D" id="3.90.228.10">
    <property type="match status" value="1"/>
</dbReference>
<dbReference type="GO" id="GO:0005634">
    <property type="term" value="C:nucleus"/>
    <property type="evidence" value="ECO:0007669"/>
    <property type="project" value="UniProtKB-SubCell"/>
</dbReference>
<dbReference type="SUPFAM" id="SSF56399">
    <property type="entry name" value="ADP-ribosylation"/>
    <property type="match status" value="1"/>
</dbReference>
<dbReference type="GO" id="GO:0005737">
    <property type="term" value="C:cytoplasm"/>
    <property type="evidence" value="ECO:0007669"/>
    <property type="project" value="TreeGrafter"/>
</dbReference>
<keyword evidence="3 6" id="KW-0808">Transferase</keyword>
<dbReference type="InterPro" id="IPR004170">
    <property type="entry name" value="WWE_dom"/>
</dbReference>
<dbReference type="InterPro" id="IPR037197">
    <property type="entry name" value="WWE_dom_sf"/>
</dbReference>
<evidence type="ECO:0000259" key="7">
    <source>
        <dbReference type="PROSITE" id="PS50918"/>
    </source>
</evidence>
<dbReference type="CDD" id="cd01439">
    <property type="entry name" value="TCCD_inducible_PARP_like"/>
    <property type="match status" value="1"/>
</dbReference>
<proteinExistence type="predicted"/>
<evidence type="ECO:0000259" key="8">
    <source>
        <dbReference type="PROSITE" id="PS51059"/>
    </source>
</evidence>
<dbReference type="GO" id="GO:0003714">
    <property type="term" value="F:transcription corepressor activity"/>
    <property type="evidence" value="ECO:0007669"/>
    <property type="project" value="TreeGrafter"/>
</dbReference>
<comment type="caution">
    <text evidence="10">The sequence shown here is derived from an EMBL/GenBank/DDBJ whole genome shotgun (WGS) entry which is preliminary data.</text>
</comment>
<dbReference type="Proteomes" id="UP001159428">
    <property type="component" value="Unassembled WGS sequence"/>
</dbReference>
<reference evidence="10 11" key="1">
    <citation type="submission" date="2022-05" db="EMBL/GenBank/DDBJ databases">
        <authorList>
            <consortium name="Genoscope - CEA"/>
            <person name="William W."/>
        </authorList>
    </citation>
    <scope>NUCLEOTIDE SEQUENCE [LARGE SCALE GENOMIC DNA]</scope>
</reference>
<dbReference type="GO" id="GO:0070212">
    <property type="term" value="P:protein poly-ADP-ribosylation"/>
    <property type="evidence" value="ECO:0007669"/>
    <property type="project" value="TreeGrafter"/>
</dbReference>
<protein>
    <recommendedName>
        <fullName evidence="6">Poly [ADP-ribose] polymerase</fullName>
        <shortName evidence="6">PARP</shortName>
        <ecNumber evidence="6">2.4.2.-</ecNumber>
    </recommendedName>
</protein>
<dbReference type="InterPro" id="IPR052056">
    <property type="entry name" value="Mono-ARTD/PARP"/>
</dbReference>
<dbReference type="PANTHER" id="PTHR14453:SF107">
    <property type="entry name" value="POLY [ADP-RIBOSE] POLYMERASE"/>
    <property type="match status" value="1"/>
</dbReference>
<dbReference type="SUPFAM" id="SSF117839">
    <property type="entry name" value="WWE domain"/>
    <property type="match status" value="1"/>
</dbReference>
<keyword evidence="5" id="KW-0539">Nucleus</keyword>
<accession>A0AAU9X9D0</accession>
<evidence type="ECO:0000256" key="2">
    <source>
        <dbReference type="ARBA" id="ARBA00022676"/>
    </source>
</evidence>
<evidence type="ECO:0000313" key="11">
    <source>
        <dbReference type="Proteomes" id="UP001159428"/>
    </source>
</evidence>
<name>A0AAU9X9D0_9CNID</name>
<evidence type="ECO:0000256" key="6">
    <source>
        <dbReference type="RuleBase" id="RU362114"/>
    </source>
</evidence>
<dbReference type="GO" id="GO:1990404">
    <property type="term" value="F:NAD+-protein mono-ADP-ribosyltransferase activity"/>
    <property type="evidence" value="ECO:0007669"/>
    <property type="project" value="TreeGrafter"/>
</dbReference>
<dbReference type="GO" id="GO:0003950">
    <property type="term" value="F:NAD+ poly-ADP-ribosyltransferase activity"/>
    <property type="evidence" value="ECO:0007669"/>
    <property type="project" value="UniProtKB-UniRule"/>
</dbReference>
<evidence type="ECO:0000256" key="5">
    <source>
        <dbReference type="ARBA" id="ARBA00023242"/>
    </source>
</evidence>
<dbReference type="SUPFAM" id="SSF52949">
    <property type="entry name" value="Macro domain-like"/>
    <property type="match status" value="1"/>
</dbReference>
<dbReference type="InterPro" id="IPR043472">
    <property type="entry name" value="Macro_dom-like"/>
</dbReference>
<dbReference type="PROSITE" id="PS51059">
    <property type="entry name" value="PARP_CATALYTIC"/>
    <property type="match status" value="1"/>
</dbReference>
<dbReference type="Pfam" id="PF00644">
    <property type="entry name" value="PARP"/>
    <property type="match status" value="1"/>
</dbReference>
<evidence type="ECO:0000256" key="3">
    <source>
        <dbReference type="ARBA" id="ARBA00022679"/>
    </source>
</evidence>
<keyword evidence="11" id="KW-1185">Reference proteome</keyword>
<feature type="domain" description="PARP catalytic" evidence="8">
    <location>
        <begin position="662"/>
        <end position="861"/>
    </location>
</feature>
<sequence>MTAALSSHELFEMLQSLSEKQPEEVHRKDWGVGSEIYCTVEEDAATSPSSLPQPVQPVAEEQLEEVFCVKWGSASDMHWQLDDTKSAIYKYLLEYGQGEFPSHKKTLKQLKKNLARFKDEDQLRDTMTSVTEERSSTFHALIAEVASHVIVATVRLKQPGLRNFYSNGIGKHVMTSVERKHSCLIEILDDKTQATSSDEIETCFDSALAEFEKISDVFKTHMGSPKIVDEKVWRERSWKRTFPELSADCSESTWIKNTQICLCIGDVTKETTDSLLIINTNTLELKKGGQLNKSLDHAAGPTVRNECKRIISRDGAQLPGNIVMTGGGDLPSKNIIHVIAYPGSPQILDLQMGVKMGLKFADERGMGSIVLPAIGAGAMGLSPSNSARVLSRGILSFLETPPRTIREIRIVLFNADLLSTFRDELKNEFAPIQALEGFSPLSMPAKEEDCMTEMTPSVVAFPKECGNTPTKTAEFRVYGKDRKCVTTVINSLRGKFMKYCTVQKVTHKEIPRLIQSCWAWLRHVASKHDTDIKKDEQNRTLIVGGTSHDVCVVVSCIRQKIDQLIENQQVLEKRKLMTQYVRWHYVILDQEIPVNEVVSSMIEEAWTKKQDGVAFCISNNTYKVNFKSMTVVSSDMKYQALRLSRKLFTETGVVTPDSWSTQPFFADGKPFPVAMFTVAPSAEMEYQSVANTFYSTGGPGTIVSIERVQNPCLYTQYIAYKREVERTNSRFGRIVTNELQLFHGTKGSNVNSINRQGFNRTFSGTMHGAAFGNGVYFASRASYSKGYTAPDKNGLRHMYLARVVVGFYTLGQRGLLVPPAISCHEPEVLFDSVVDNTENPSVFVVFRDAQCYPEYLITFKT</sequence>
<keyword evidence="4 6" id="KW-0520">NAD</keyword>